<protein>
    <submittedName>
        <fullName evidence="6">ChbG/HpnK family deacetylase</fullName>
    </submittedName>
</protein>
<gene>
    <name evidence="6" type="ORF">ET524_08110</name>
</gene>
<evidence type="ECO:0000256" key="3">
    <source>
        <dbReference type="ARBA" id="ARBA00022801"/>
    </source>
</evidence>
<evidence type="ECO:0000256" key="1">
    <source>
        <dbReference type="ARBA" id="ARBA00001946"/>
    </source>
</evidence>
<keyword evidence="3" id="KW-0378">Hydrolase</keyword>
<evidence type="ECO:0000256" key="5">
    <source>
        <dbReference type="ARBA" id="ARBA00023277"/>
    </source>
</evidence>
<dbReference type="InterPro" id="IPR011330">
    <property type="entry name" value="Glyco_hydro/deAcase_b/a-brl"/>
</dbReference>
<dbReference type="GO" id="GO:0019213">
    <property type="term" value="F:deacetylase activity"/>
    <property type="evidence" value="ECO:0007669"/>
    <property type="project" value="TreeGrafter"/>
</dbReference>
<keyword evidence="2" id="KW-0479">Metal-binding</keyword>
<dbReference type="RefSeq" id="WP_129424819.1">
    <property type="nucleotide sequence ID" value="NZ_SDPW01000001.1"/>
</dbReference>
<dbReference type="PANTHER" id="PTHR31609:SF1">
    <property type="entry name" value="CARBOHYDRATE DEACETYLASE"/>
    <property type="match status" value="1"/>
</dbReference>
<name>A0A4Q2K496_9ACTN</name>
<dbReference type="SUPFAM" id="SSF88713">
    <property type="entry name" value="Glycoside hydrolase/deacetylase"/>
    <property type="match status" value="1"/>
</dbReference>
<dbReference type="Proteomes" id="UP000293345">
    <property type="component" value="Unassembled WGS sequence"/>
</dbReference>
<organism evidence="6 7">
    <name type="scientific">Senegalimassilia faecalis</name>
    <dbReference type="NCBI Taxonomy" id="2509433"/>
    <lineage>
        <taxon>Bacteria</taxon>
        <taxon>Bacillati</taxon>
        <taxon>Actinomycetota</taxon>
        <taxon>Coriobacteriia</taxon>
        <taxon>Coriobacteriales</taxon>
        <taxon>Coriobacteriaceae</taxon>
        <taxon>Senegalimassilia</taxon>
    </lineage>
</organism>
<dbReference type="AlphaFoldDB" id="A0A4Q2K496"/>
<sequence length="295" mass="32339">MGVAFHADDYGITEQQARDILALSSACGGDGALSSVSIFVNSPAFEIAADLARPYVESGALRMALHLNLVEGRPCASTAEVPLLVNARGTFCNDFVGLLKLSHGPQRWEFRRQLQRECEAQITRYLQAFPQMKDVLRLDSHQHTHAVPAVFDAAMATVREQGCTLVHLRCPVEPLRPHRAVGNHMPPINLAKDALITWLWRSNRGKVPAGCASSLFCGVVLSGAMDKVSWPLVEAFDSIARDRAQNVEVLFHPVSVPIEQCLDPQNEPFAQACASEARDREAACLRKLAHNRSLA</sequence>
<dbReference type="GO" id="GO:0005975">
    <property type="term" value="P:carbohydrate metabolic process"/>
    <property type="evidence" value="ECO:0007669"/>
    <property type="project" value="InterPro"/>
</dbReference>
<evidence type="ECO:0000313" key="6">
    <source>
        <dbReference type="EMBL" id="RXZ54444.1"/>
    </source>
</evidence>
<dbReference type="OrthoDB" id="9774177at2"/>
<evidence type="ECO:0000256" key="4">
    <source>
        <dbReference type="ARBA" id="ARBA00022842"/>
    </source>
</evidence>
<dbReference type="PANTHER" id="PTHR31609">
    <property type="entry name" value="YDJC DEACETYLASE FAMILY MEMBER"/>
    <property type="match status" value="1"/>
</dbReference>
<dbReference type="GO" id="GO:0046872">
    <property type="term" value="F:metal ion binding"/>
    <property type="evidence" value="ECO:0007669"/>
    <property type="project" value="UniProtKB-KW"/>
</dbReference>
<reference evidence="6 7" key="1">
    <citation type="submission" date="2019-01" db="EMBL/GenBank/DDBJ databases">
        <title>Senegalimassilia sp. nov. KGMB04484 isolated human feces.</title>
        <authorList>
            <person name="Han K.-I."/>
            <person name="Kim J.-S."/>
            <person name="Lee K.C."/>
            <person name="Suh M.K."/>
            <person name="Eom M.K."/>
            <person name="Lee J.H."/>
            <person name="Park S.-H."/>
            <person name="Kang S.W."/>
            <person name="Park J.-E."/>
            <person name="Oh B.S."/>
            <person name="Yu S.Y."/>
            <person name="Choi S.-H."/>
            <person name="Lee D.H."/>
            <person name="Yoon H."/>
            <person name="Kim B.-Y."/>
            <person name="Lee J.H."/>
            <person name="Lee J.-S."/>
        </authorList>
    </citation>
    <scope>NUCLEOTIDE SEQUENCE [LARGE SCALE GENOMIC DNA]</scope>
    <source>
        <strain evidence="6 7">KGMB04484</strain>
    </source>
</reference>
<comment type="caution">
    <text evidence="6">The sequence shown here is derived from an EMBL/GenBank/DDBJ whole genome shotgun (WGS) entry which is preliminary data.</text>
</comment>
<dbReference type="EMBL" id="SDPW01000001">
    <property type="protein sequence ID" value="RXZ54444.1"/>
    <property type="molecule type" value="Genomic_DNA"/>
</dbReference>
<keyword evidence="4" id="KW-0460">Magnesium</keyword>
<evidence type="ECO:0000313" key="7">
    <source>
        <dbReference type="Proteomes" id="UP000293345"/>
    </source>
</evidence>
<keyword evidence="7" id="KW-1185">Reference proteome</keyword>
<accession>A0A4Q2K496</accession>
<comment type="cofactor">
    <cofactor evidence="1">
        <name>Mg(2+)</name>
        <dbReference type="ChEBI" id="CHEBI:18420"/>
    </cofactor>
</comment>
<keyword evidence="5" id="KW-0119">Carbohydrate metabolism</keyword>
<dbReference type="InterPro" id="IPR006879">
    <property type="entry name" value="YdjC-like"/>
</dbReference>
<dbReference type="Gene3D" id="3.20.20.370">
    <property type="entry name" value="Glycoside hydrolase/deacetylase"/>
    <property type="match status" value="1"/>
</dbReference>
<proteinExistence type="predicted"/>
<evidence type="ECO:0000256" key="2">
    <source>
        <dbReference type="ARBA" id="ARBA00022723"/>
    </source>
</evidence>
<dbReference type="GO" id="GO:0016787">
    <property type="term" value="F:hydrolase activity"/>
    <property type="evidence" value="ECO:0007669"/>
    <property type="project" value="UniProtKB-KW"/>
</dbReference>
<dbReference type="Pfam" id="PF04794">
    <property type="entry name" value="YdjC"/>
    <property type="match status" value="1"/>
</dbReference>